<dbReference type="GO" id="GO:0020037">
    <property type="term" value="F:heme binding"/>
    <property type="evidence" value="ECO:0007669"/>
    <property type="project" value="InterPro"/>
</dbReference>
<comment type="caution">
    <text evidence="8">The sequence shown here is derived from an EMBL/GenBank/DDBJ whole genome shotgun (WGS) entry which is preliminary data.</text>
</comment>
<keyword evidence="3 7" id="KW-0479">Metal-binding</keyword>
<dbReference type="InterPro" id="IPR036396">
    <property type="entry name" value="Cyt_P450_sf"/>
</dbReference>
<dbReference type="EMBL" id="RJSE01000007">
    <property type="protein sequence ID" value="RNL62367.1"/>
    <property type="molecule type" value="Genomic_DNA"/>
</dbReference>
<keyword evidence="4 7" id="KW-0560">Oxidoreductase</keyword>
<keyword evidence="9" id="KW-1185">Reference proteome</keyword>
<evidence type="ECO:0000313" key="8">
    <source>
        <dbReference type="EMBL" id="RNL62367.1"/>
    </source>
</evidence>
<keyword evidence="2 7" id="KW-0349">Heme</keyword>
<organism evidence="8 9">
    <name type="scientific">Nocardioides marmoriginsengisoli</name>
    <dbReference type="NCBI Taxonomy" id="661483"/>
    <lineage>
        <taxon>Bacteria</taxon>
        <taxon>Bacillati</taxon>
        <taxon>Actinomycetota</taxon>
        <taxon>Actinomycetes</taxon>
        <taxon>Propionibacteriales</taxon>
        <taxon>Nocardioidaceae</taxon>
        <taxon>Nocardioides</taxon>
    </lineage>
</organism>
<dbReference type="InterPro" id="IPR002397">
    <property type="entry name" value="Cyt_P450_B"/>
</dbReference>
<name>A0A3N0CFZ5_9ACTN</name>
<dbReference type="PROSITE" id="PS00086">
    <property type="entry name" value="CYTOCHROME_P450"/>
    <property type="match status" value="1"/>
</dbReference>
<dbReference type="SUPFAM" id="SSF48264">
    <property type="entry name" value="Cytochrome P450"/>
    <property type="match status" value="1"/>
</dbReference>
<dbReference type="OrthoDB" id="502624at2"/>
<dbReference type="GO" id="GO:0016705">
    <property type="term" value="F:oxidoreductase activity, acting on paired donors, with incorporation or reduction of molecular oxygen"/>
    <property type="evidence" value="ECO:0007669"/>
    <property type="project" value="InterPro"/>
</dbReference>
<dbReference type="PRINTS" id="PR00385">
    <property type="entry name" value="P450"/>
</dbReference>
<evidence type="ECO:0000256" key="5">
    <source>
        <dbReference type="ARBA" id="ARBA00023004"/>
    </source>
</evidence>
<dbReference type="Gene3D" id="1.10.630.10">
    <property type="entry name" value="Cytochrome P450"/>
    <property type="match status" value="1"/>
</dbReference>
<dbReference type="Pfam" id="PF00067">
    <property type="entry name" value="p450"/>
    <property type="match status" value="1"/>
</dbReference>
<dbReference type="InterPro" id="IPR001128">
    <property type="entry name" value="Cyt_P450"/>
</dbReference>
<evidence type="ECO:0000256" key="2">
    <source>
        <dbReference type="ARBA" id="ARBA00022617"/>
    </source>
</evidence>
<evidence type="ECO:0000256" key="1">
    <source>
        <dbReference type="ARBA" id="ARBA00010617"/>
    </source>
</evidence>
<dbReference type="PRINTS" id="PR00359">
    <property type="entry name" value="BP450"/>
</dbReference>
<keyword evidence="5 7" id="KW-0408">Iron</keyword>
<accession>A0A3N0CFZ5</accession>
<dbReference type="FunFam" id="1.10.630.10:FF:000018">
    <property type="entry name" value="Cytochrome P450 monooxygenase"/>
    <property type="match status" value="1"/>
</dbReference>
<dbReference type="Proteomes" id="UP000267128">
    <property type="component" value="Unassembled WGS sequence"/>
</dbReference>
<evidence type="ECO:0000256" key="7">
    <source>
        <dbReference type="RuleBase" id="RU000461"/>
    </source>
</evidence>
<dbReference type="GO" id="GO:0004497">
    <property type="term" value="F:monooxygenase activity"/>
    <property type="evidence" value="ECO:0007669"/>
    <property type="project" value="UniProtKB-KW"/>
</dbReference>
<keyword evidence="6 7" id="KW-0503">Monooxygenase</keyword>
<dbReference type="RefSeq" id="WP_123227663.1">
    <property type="nucleotide sequence ID" value="NZ_RJSE01000007.1"/>
</dbReference>
<evidence type="ECO:0000256" key="3">
    <source>
        <dbReference type="ARBA" id="ARBA00022723"/>
    </source>
</evidence>
<comment type="similarity">
    <text evidence="1 7">Belongs to the cytochrome P450 family.</text>
</comment>
<dbReference type="InterPro" id="IPR017972">
    <property type="entry name" value="Cyt_P450_CS"/>
</dbReference>
<evidence type="ECO:0000256" key="6">
    <source>
        <dbReference type="ARBA" id="ARBA00023033"/>
    </source>
</evidence>
<sequence>MNQEIEIDVFTPVVDPYTPLAEAHARCPVTRTVGGAVVVTGRQNVHDVFADAEAFRNELKPPQPGVEPSLVHMDGPDHHRLRKLVVRAFTPRAVKRLEEPTRRFANELIDAFVADGSVDLSADYCFVLPAMVIAELVGIPEGDRRRFVEWASEAIEYSVPGREGEAPSANELREYVTGIVEERRRTPGDDLLSDLIGVHEGTDSLSTGELVALVRQLILAGTDTTANLLASMFHFLLTEPERWERVLEDRALVPNAVEETLRLEPPLYWVPRRTGADVEVGGTTIPANTMVCTAVGHANRDTDHIADPLEWDLDRPAMENRRHYTFGYGEHFCIGSSLARLEGIVGLQAVLDRLPDLRLVQDYEFVPHGPLMIRGVAHLPAVFTPGS</sequence>
<dbReference type="GO" id="GO:0005506">
    <property type="term" value="F:iron ion binding"/>
    <property type="evidence" value="ECO:0007669"/>
    <property type="project" value="InterPro"/>
</dbReference>
<protein>
    <submittedName>
        <fullName evidence="8">Cytochrome P450</fullName>
    </submittedName>
</protein>
<dbReference type="PANTHER" id="PTHR46696:SF3">
    <property type="entry name" value="PULCHERRIMINIC ACID SYNTHASE"/>
    <property type="match status" value="1"/>
</dbReference>
<reference evidence="8 9" key="1">
    <citation type="submission" date="2018-11" db="EMBL/GenBank/DDBJ databases">
        <authorList>
            <person name="Li F."/>
        </authorList>
    </citation>
    <scope>NUCLEOTIDE SEQUENCE [LARGE SCALE GENOMIC DNA]</scope>
    <source>
        <strain evidence="8 9">Gsoil 097</strain>
    </source>
</reference>
<proteinExistence type="inferred from homology"/>
<gene>
    <name evidence="8" type="ORF">EFK50_11360</name>
</gene>
<dbReference type="PANTHER" id="PTHR46696">
    <property type="entry name" value="P450, PUTATIVE (EUROFUNG)-RELATED"/>
    <property type="match status" value="1"/>
</dbReference>
<evidence type="ECO:0000313" key="9">
    <source>
        <dbReference type="Proteomes" id="UP000267128"/>
    </source>
</evidence>
<dbReference type="AlphaFoldDB" id="A0A3N0CFZ5"/>
<evidence type="ECO:0000256" key="4">
    <source>
        <dbReference type="ARBA" id="ARBA00023002"/>
    </source>
</evidence>